<dbReference type="EMBL" id="JAGSMN010000925">
    <property type="protein sequence ID" value="MBR7677420.1"/>
    <property type="molecule type" value="Genomic_DNA"/>
</dbReference>
<evidence type="ECO:0000256" key="1">
    <source>
        <dbReference type="ARBA" id="ARBA00022679"/>
    </source>
</evidence>
<evidence type="ECO:0000256" key="2">
    <source>
        <dbReference type="ARBA" id="ARBA00023315"/>
    </source>
</evidence>
<dbReference type="Pfam" id="PF00583">
    <property type="entry name" value="Acetyltransf_1"/>
    <property type="match status" value="1"/>
</dbReference>
<dbReference type="PROSITE" id="PS51186">
    <property type="entry name" value="GNAT"/>
    <property type="match status" value="1"/>
</dbReference>
<dbReference type="SUPFAM" id="SSF55729">
    <property type="entry name" value="Acyl-CoA N-acyltransferases (Nat)"/>
    <property type="match status" value="1"/>
</dbReference>
<evidence type="ECO:0000313" key="4">
    <source>
        <dbReference type="EMBL" id="MBR7677420.1"/>
    </source>
</evidence>
<dbReference type="PANTHER" id="PTHR43800:SF1">
    <property type="entry name" value="PEPTIDYL-LYSINE N-ACETYLTRANSFERASE YJAB"/>
    <property type="match status" value="1"/>
</dbReference>
<dbReference type="GO" id="GO:0016747">
    <property type="term" value="F:acyltransferase activity, transferring groups other than amino-acyl groups"/>
    <property type="evidence" value="ECO:0007669"/>
    <property type="project" value="InterPro"/>
</dbReference>
<proteinExistence type="predicted"/>
<evidence type="ECO:0000259" key="3">
    <source>
        <dbReference type="PROSITE" id="PS51186"/>
    </source>
</evidence>
<dbReference type="Gene3D" id="3.40.630.30">
    <property type="match status" value="1"/>
</dbReference>
<dbReference type="AlphaFoldDB" id="A0A8T4J1P3"/>
<dbReference type="InterPro" id="IPR016181">
    <property type="entry name" value="Acyl_CoA_acyltransferase"/>
</dbReference>
<accession>A0A8T4J1P3</accession>
<dbReference type="CDD" id="cd04301">
    <property type="entry name" value="NAT_SF"/>
    <property type="match status" value="1"/>
</dbReference>
<keyword evidence="2" id="KW-0012">Acyltransferase</keyword>
<sequence length="170" mass="18663">LDVHVAVDGFDHHVRHRRPVPSPWPPARAGSLWVAEDGEGPGPRWGPGGGDGPPVAYVMVEPVDGNVHIEQISVHPASAHRRIGRALIEHVASLATADDVPALTLTTFSDVPWNAPYYERCGFRRLPESELTPGLRRIRAHEAGAGLDRWPRVCMRRELGPRGSRHGQAR</sequence>
<keyword evidence="5" id="KW-1185">Reference proteome</keyword>
<organism evidence="4 5">
    <name type="scientific">Streptomyces daliensis</name>
    <dbReference type="NCBI Taxonomy" id="299421"/>
    <lineage>
        <taxon>Bacteria</taxon>
        <taxon>Bacillati</taxon>
        <taxon>Actinomycetota</taxon>
        <taxon>Actinomycetes</taxon>
        <taxon>Kitasatosporales</taxon>
        <taxon>Streptomycetaceae</taxon>
        <taxon>Streptomyces</taxon>
    </lineage>
</organism>
<gene>
    <name evidence="4" type="ORF">KDA82_31410</name>
</gene>
<dbReference type="PANTHER" id="PTHR43800">
    <property type="entry name" value="PEPTIDYL-LYSINE N-ACETYLTRANSFERASE YJAB"/>
    <property type="match status" value="1"/>
</dbReference>
<feature type="domain" description="N-acetyltransferase" evidence="3">
    <location>
        <begin position="1"/>
        <end position="160"/>
    </location>
</feature>
<reference evidence="4" key="1">
    <citation type="submission" date="2021-04" db="EMBL/GenBank/DDBJ databases">
        <title>Sequencing of actinobacteria type strains.</title>
        <authorList>
            <person name="Nguyen G.-S."/>
            <person name="Wentzel A."/>
        </authorList>
    </citation>
    <scope>NUCLEOTIDE SEQUENCE</scope>
    <source>
        <strain evidence="4">DSM 42095</strain>
    </source>
</reference>
<name>A0A8T4J1P3_9ACTN</name>
<evidence type="ECO:0000313" key="5">
    <source>
        <dbReference type="Proteomes" id="UP000675554"/>
    </source>
</evidence>
<protein>
    <submittedName>
        <fullName evidence="4">GNAT family N-acetyltransferase</fullName>
    </submittedName>
</protein>
<dbReference type="Proteomes" id="UP000675554">
    <property type="component" value="Unassembled WGS sequence"/>
</dbReference>
<feature type="non-terminal residue" evidence="4">
    <location>
        <position position="1"/>
    </location>
</feature>
<keyword evidence="1" id="KW-0808">Transferase</keyword>
<comment type="caution">
    <text evidence="4">The sequence shown here is derived from an EMBL/GenBank/DDBJ whole genome shotgun (WGS) entry which is preliminary data.</text>
</comment>
<dbReference type="InterPro" id="IPR000182">
    <property type="entry name" value="GNAT_dom"/>
</dbReference>